<evidence type="ECO:0000313" key="12">
    <source>
        <dbReference type="EMBL" id="MCZ4551222.1"/>
    </source>
</evidence>
<evidence type="ECO:0000256" key="1">
    <source>
        <dbReference type="ARBA" id="ARBA00004651"/>
    </source>
</evidence>
<keyword evidence="10" id="KW-0479">Metal-binding</keyword>
<comment type="catalytic activity">
    <reaction evidence="8">
        <text>fluoride(in) = fluoride(out)</text>
        <dbReference type="Rhea" id="RHEA:76159"/>
        <dbReference type="ChEBI" id="CHEBI:17051"/>
    </reaction>
    <physiologicalReaction direction="left-to-right" evidence="8">
        <dbReference type="Rhea" id="RHEA:76160"/>
    </physiologicalReaction>
</comment>
<keyword evidence="13" id="KW-1185">Reference proteome</keyword>
<feature type="binding site" evidence="10">
    <location>
        <position position="103"/>
    </location>
    <ligand>
        <name>Na(+)</name>
        <dbReference type="ChEBI" id="CHEBI:29101"/>
        <note>structural</note>
    </ligand>
</feature>
<gene>
    <name evidence="10 12" type="primary">crcB</name>
    <name evidence="10" type="synonym">fluC</name>
    <name evidence="12" type="ORF">O4213_14625</name>
</gene>
<dbReference type="NCBIfam" id="TIGR00494">
    <property type="entry name" value="crcB"/>
    <property type="match status" value="1"/>
</dbReference>
<dbReference type="Proteomes" id="UP001067235">
    <property type="component" value="Unassembled WGS sequence"/>
</dbReference>
<evidence type="ECO:0000256" key="5">
    <source>
        <dbReference type="ARBA" id="ARBA00023136"/>
    </source>
</evidence>
<dbReference type="PANTHER" id="PTHR28259:SF1">
    <property type="entry name" value="FLUORIDE EXPORT PROTEIN 1-RELATED"/>
    <property type="match status" value="1"/>
</dbReference>
<evidence type="ECO:0000256" key="4">
    <source>
        <dbReference type="ARBA" id="ARBA00022989"/>
    </source>
</evidence>
<evidence type="ECO:0000256" key="9">
    <source>
        <dbReference type="ARBA" id="ARBA00049940"/>
    </source>
</evidence>
<dbReference type="Pfam" id="PF02537">
    <property type="entry name" value="CRCB"/>
    <property type="match status" value="1"/>
</dbReference>
<evidence type="ECO:0000256" key="11">
    <source>
        <dbReference type="SAM" id="MobiDB-lite"/>
    </source>
</evidence>
<dbReference type="EMBL" id="JAPWIE010000004">
    <property type="protein sequence ID" value="MCZ4551222.1"/>
    <property type="molecule type" value="Genomic_DNA"/>
</dbReference>
<proteinExistence type="inferred from homology"/>
<dbReference type="HAMAP" id="MF_00454">
    <property type="entry name" value="FluC"/>
    <property type="match status" value="1"/>
</dbReference>
<keyword evidence="5 10" id="KW-0472">Membrane</keyword>
<feature type="transmembrane region" description="Helical" evidence="10">
    <location>
        <begin position="59"/>
        <end position="81"/>
    </location>
</feature>
<keyword evidence="10" id="KW-0813">Transport</keyword>
<evidence type="ECO:0000256" key="8">
    <source>
        <dbReference type="ARBA" id="ARBA00035585"/>
    </source>
</evidence>
<evidence type="ECO:0000256" key="7">
    <source>
        <dbReference type="ARBA" id="ARBA00035120"/>
    </source>
</evidence>
<evidence type="ECO:0000256" key="3">
    <source>
        <dbReference type="ARBA" id="ARBA00022692"/>
    </source>
</evidence>
<protein>
    <recommendedName>
        <fullName evidence="10">Fluoride-specific ion channel FluC</fullName>
    </recommendedName>
</protein>
<accession>A0ABT4MW83</accession>
<feature type="region of interest" description="Disordered" evidence="11">
    <location>
        <begin position="1"/>
        <end position="20"/>
    </location>
</feature>
<name>A0ABT4MW83_GORRU</name>
<keyword evidence="10" id="KW-0915">Sodium</keyword>
<comment type="function">
    <text evidence="9 10">Fluoride-specific ion channel. Important for reducing fluoride concentration in the cell, thus reducing its toxicity.</text>
</comment>
<keyword evidence="2 10" id="KW-1003">Cell membrane</keyword>
<keyword evidence="6 10" id="KW-0407">Ion channel</keyword>
<reference evidence="12" key="1">
    <citation type="submission" date="2022-12" db="EMBL/GenBank/DDBJ databases">
        <authorList>
            <person name="Krivoruchko A.V."/>
            <person name="Elkin A."/>
        </authorList>
    </citation>
    <scope>NUCLEOTIDE SEQUENCE</scope>
    <source>
        <strain evidence="12">IEGM 1388</strain>
    </source>
</reference>
<organism evidence="12 13">
    <name type="scientific">Gordonia rubripertincta</name>
    <name type="common">Rhodococcus corallinus</name>
    <dbReference type="NCBI Taxonomy" id="36822"/>
    <lineage>
        <taxon>Bacteria</taxon>
        <taxon>Bacillati</taxon>
        <taxon>Actinomycetota</taxon>
        <taxon>Actinomycetes</taxon>
        <taxon>Mycobacteriales</taxon>
        <taxon>Gordoniaceae</taxon>
        <taxon>Gordonia</taxon>
    </lineage>
</organism>
<dbReference type="RefSeq" id="WP_301571992.1">
    <property type="nucleotide sequence ID" value="NZ_JAPWIE010000004.1"/>
</dbReference>
<comment type="activity regulation">
    <text evidence="10">Na(+) is not transported, but it plays an essential structural role and its presence is essential for fluoride channel function.</text>
</comment>
<feature type="transmembrane region" description="Helical" evidence="10">
    <location>
        <begin position="93"/>
        <end position="111"/>
    </location>
</feature>
<comment type="caution">
    <text evidence="12">The sequence shown here is derived from an EMBL/GenBank/DDBJ whole genome shotgun (WGS) entry which is preliminary data.</text>
</comment>
<feature type="binding site" evidence="10">
    <location>
        <position position="106"/>
    </location>
    <ligand>
        <name>Na(+)</name>
        <dbReference type="ChEBI" id="CHEBI:29101"/>
        <note>structural</note>
    </ligand>
</feature>
<sequence length="160" mass="16951">MVNPQDSHPELPSDPDTGPTRPLHLRPGALAWIFAGGVVGTSARYLLEKAYPFHAPEWPWATFVINLIGAFMLGVALEALARLGDDTGWRQRARLLFGTGFCGTFTTYSAFALETSLILREGDVATAAGYTVATVVAGALLAWAGIAVAAAIHTRAAADR</sequence>
<comment type="similarity">
    <text evidence="7 10">Belongs to the fluoride channel Fluc/FEX (TC 1.A.43) family.</text>
</comment>
<evidence type="ECO:0000256" key="2">
    <source>
        <dbReference type="ARBA" id="ARBA00022475"/>
    </source>
</evidence>
<keyword evidence="10" id="KW-0406">Ion transport</keyword>
<dbReference type="InterPro" id="IPR003691">
    <property type="entry name" value="FluC"/>
</dbReference>
<evidence type="ECO:0000256" key="10">
    <source>
        <dbReference type="HAMAP-Rule" id="MF_00454"/>
    </source>
</evidence>
<keyword evidence="3 10" id="KW-0812">Transmembrane</keyword>
<evidence type="ECO:0000313" key="13">
    <source>
        <dbReference type="Proteomes" id="UP001067235"/>
    </source>
</evidence>
<evidence type="ECO:0000256" key="6">
    <source>
        <dbReference type="ARBA" id="ARBA00023303"/>
    </source>
</evidence>
<feature type="transmembrane region" description="Helical" evidence="10">
    <location>
        <begin position="131"/>
        <end position="152"/>
    </location>
</feature>
<keyword evidence="4 10" id="KW-1133">Transmembrane helix</keyword>
<comment type="subcellular location">
    <subcellularLocation>
        <location evidence="1 10">Cell membrane</location>
        <topology evidence="1 10">Multi-pass membrane protein</topology>
    </subcellularLocation>
</comment>
<dbReference type="PANTHER" id="PTHR28259">
    <property type="entry name" value="FLUORIDE EXPORT PROTEIN 1-RELATED"/>
    <property type="match status" value="1"/>
</dbReference>